<feature type="transmembrane region" description="Helical" evidence="10">
    <location>
        <begin position="12"/>
        <end position="28"/>
    </location>
</feature>
<dbReference type="Proteomes" id="UP000826195">
    <property type="component" value="Unassembled WGS sequence"/>
</dbReference>
<dbReference type="GO" id="GO:0005549">
    <property type="term" value="F:odorant binding"/>
    <property type="evidence" value="ECO:0007669"/>
    <property type="project" value="InterPro"/>
</dbReference>
<keyword evidence="8" id="KW-0675">Receptor</keyword>
<keyword evidence="3" id="KW-0716">Sensory transduction</keyword>
<comment type="caution">
    <text evidence="11">The sequence shown here is derived from an EMBL/GenBank/DDBJ whole genome shotgun (WGS) entry which is preliminary data.</text>
</comment>
<keyword evidence="6 10" id="KW-1133">Transmembrane helix</keyword>
<comment type="subcellular location">
    <subcellularLocation>
        <location evidence="1">Cell membrane</location>
        <topology evidence="1">Multi-pass membrane protein</topology>
    </subcellularLocation>
</comment>
<keyword evidence="12" id="KW-1185">Reference proteome</keyword>
<evidence type="ECO:0008006" key="13">
    <source>
        <dbReference type="Google" id="ProtNLM"/>
    </source>
</evidence>
<evidence type="ECO:0000313" key="11">
    <source>
        <dbReference type="EMBL" id="KAH0535481.1"/>
    </source>
</evidence>
<dbReference type="GO" id="GO:0004984">
    <property type="term" value="F:olfactory receptor activity"/>
    <property type="evidence" value="ECO:0007669"/>
    <property type="project" value="InterPro"/>
</dbReference>
<evidence type="ECO:0000256" key="5">
    <source>
        <dbReference type="ARBA" id="ARBA00022725"/>
    </source>
</evidence>
<accession>A0AAV7HUU3</accession>
<evidence type="ECO:0000256" key="1">
    <source>
        <dbReference type="ARBA" id="ARBA00004651"/>
    </source>
</evidence>
<sequence length="90" mass="10282">MTNQMLEVVQYIAYFIEMYFILGLYCMISEHLTSESLKCGEAFYQCPWYNFPLDCSKNIILSIARSQKPLGLQAGKFLTFSSVTLTDVSS</sequence>
<evidence type="ECO:0000256" key="4">
    <source>
        <dbReference type="ARBA" id="ARBA00022692"/>
    </source>
</evidence>
<evidence type="ECO:0000256" key="2">
    <source>
        <dbReference type="ARBA" id="ARBA00022475"/>
    </source>
</evidence>
<dbReference type="InterPro" id="IPR004117">
    <property type="entry name" value="7tm6_olfct_rcpt"/>
</dbReference>
<dbReference type="GO" id="GO:0007165">
    <property type="term" value="P:signal transduction"/>
    <property type="evidence" value="ECO:0007669"/>
    <property type="project" value="UniProtKB-KW"/>
</dbReference>
<evidence type="ECO:0000256" key="10">
    <source>
        <dbReference type="SAM" id="Phobius"/>
    </source>
</evidence>
<keyword evidence="2" id="KW-1003">Cell membrane</keyword>
<keyword evidence="7 10" id="KW-0472">Membrane</keyword>
<gene>
    <name evidence="11" type="ORF">KQX54_016739</name>
</gene>
<evidence type="ECO:0000256" key="9">
    <source>
        <dbReference type="ARBA" id="ARBA00023224"/>
    </source>
</evidence>
<dbReference type="Pfam" id="PF02949">
    <property type="entry name" value="7tm_6"/>
    <property type="match status" value="1"/>
</dbReference>
<evidence type="ECO:0000256" key="6">
    <source>
        <dbReference type="ARBA" id="ARBA00022989"/>
    </source>
</evidence>
<reference evidence="11 12" key="1">
    <citation type="journal article" date="2021" name="J. Hered.">
        <title>A chromosome-level genome assembly of the parasitoid wasp, Cotesia glomerata (Hymenoptera: Braconidae).</title>
        <authorList>
            <person name="Pinto B.J."/>
            <person name="Weis J.J."/>
            <person name="Gamble T."/>
            <person name="Ode P.J."/>
            <person name="Paul R."/>
            <person name="Zaspel J.M."/>
        </authorList>
    </citation>
    <scope>NUCLEOTIDE SEQUENCE [LARGE SCALE GENOMIC DNA]</scope>
    <source>
        <strain evidence="11">CgM1</strain>
    </source>
</reference>
<dbReference type="EMBL" id="JAHXZJ010002982">
    <property type="protein sequence ID" value="KAH0535481.1"/>
    <property type="molecule type" value="Genomic_DNA"/>
</dbReference>
<keyword evidence="5" id="KW-0552">Olfaction</keyword>
<evidence type="ECO:0000256" key="7">
    <source>
        <dbReference type="ARBA" id="ARBA00023136"/>
    </source>
</evidence>
<name>A0AAV7HUU3_COTGL</name>
<dbReference type="GO" id="GO:0005886">
    <property type="term" value="C:plasma membrane"/>
    <property type="evidence" value="ECO:0007669"/>
    <property type="project" value="UniProtKB-SubCell"/>
</dbReference>
<dbReference type="PANTHER" id="PTHR21137">
    <property type="entry name" value="ODORANT RECEPTOR"/>
    <property type="match status" value="1"/>
</dbReference>
<evidence type="ECO:0000313" key="12">
    <source>
        <dbReference type="Proteomes" id="UP000826195"/>
    </source>
</evidence>
<organism evidence="11 12">
    <name type="scientific">Cotesia glomerata</name>
    <name type="common">Lepidopteran parasitic wasp</name>
    <name type="synonym">Apanteles glomeratus</name>
    <dbReference type="NCBI Taxonomy" id="32391"/>
    <lineage>
        <taxon>Eukaryota</taxon>
        <taxon>Metazoa</taxon>
        <taxon>Ecdysozoa</taxon>
        <taxon>Arthropoda</taxon>
        <taxon>Hexapoda</taxon>
        <taxon>Insecta</taxon>
        <taxon>Pterygota</taxon>
        <taxon>Neoptera</taxon>
        <taxon>Endopterygota</taxon>
        <taxon>Hymenoptera</taxon>
        <taxon>Apocrita</taxon>
        <taxon>Ichneumonoidea</taxon>
        <taxon>Braconidae</taxon>
        <taxon>Microgastrinae</taxon>
        <taxon>Cotesia</taxon>
    </lineage>
</organism>
<dbReference type="PANTHER" id="PTHR21137:SF35">
    <property type="entry name" value="ODORANT RECEPTOR 19A-RELATED"/>
    <property type="match status" value="1"/>
</dbReference>
<keyword evidence="9" id="KW-0807">Transducer</keyword>
<protein>
    <recommendedName>
        <fullName evidence="13">Odorant receptor</fullName>
    </recommendedName>
</protein>
<evidence type="ECO:0000256" key="8">
    <source>
        <dbReference type="ARBA" id="ARBA00023170"/>
    </source>
</evidence>
<keyword evidence="4 10" id="KW-0812">Transmembrane</keyword>
<evidence type="ECO:0000256" key="3">
    <source>
        <dbReference type="ARBA" id="ARBA00022606"/>
    </source>
</evidence>
<proteinExistence type="predicted"/>
<dbReference type="AlphaFoldDB" id="A0AAV7HUU3"/>